<proteinExistence type="predicted"/>
<name>A0ABX9XE71_9FLAO</name>
<keyword evidence="2" id="KW-1185">Reference proteome</keyword>
<gene>
    <name evidence="1" type="ORF">EGI15_01190</name>
</gene>
<accession>A0ABX9XE71</accession>
<evidence type="ECO:0000313" key="1">
    <source>
        <dbReference type="EMBL" id="ROH96442.1"/>
    </source>
</evidence>
<organism evidence="1 2">
    <name type="scientific">Chryseobacterium cucumeris</name>
    <dbReference type="NCBI Taxonomy" id="1813611"/>
    <lineage>
        <taxon>Bacteria</taxon>
        <taxon>Pseudomonadati</taxon>
        <taxon>Bacteroidota</taxon>
        <taxon>Flavobacteriia</taxon>
        <taxon>Flavobacteriales</taxon>
        <taxon>Weeksellaceae</taxon>
        <taxon>Chryseobacterium group</taxon>
        <taxon>Chryseobacterium</taxon>
    </lineage>
</organism>
<dbReference type="Proteomes" id="UP000281899">
    <property type="component" value="Unassembled WGS sequence"/>
</dbReference>
<sequence length="28" mass="3423">MRGYTLLDRHCTKECSSRVKQKLKKNIW</sequence>
<evidence type="ECO:0000313" key="2">
    <source>
        <dbReference type="Proteomes" id="UP000281899"/>
    </source>
</evidence>
<protein>
    <submittedName>
        <fullName evidence="1">Uncharacterized protein</fullName>
    </submittedName>
</protein>
<reference evidence="1 2" key="1">
    <citation type="submission" date="2018-11" db="EMBL/GenBank/DDBJ databases">
        <title>Proposal to divide the Flavobacteriaceae and reorganize its genera based on Amino Acid Identity values calculated from whole genome sequences.</title>
        <authorList>
            <person name="Nicholson A.C."/>
            <person name="Gulvik C.A."/>
            <person name="Whitney A.M."/>
            <person name="Humrighouse B.W."/>
            <person name="Bell M."/>
            <person name="Holmes B."/>
            <person name="Steigerwalt A."/>
            <person name="Villarma A."/>
            <person name="Sheth M."/>
            <person name="Batra D."/>
            <person name="Pryor J."/>
            <person name="Bernardet J.-F."/>
            <person name="Hugo C."/>
            <person name="Kampfer P."/>
            <person name="Newman J."/>
            <person name="Mcquiston J.R."/>
        </authorList>
    </citation>
    <scope>NUCLEOTIDE SEQUENCE [LARGE SCALE GENOMIC DNA]</scope>
    <source>
        <strain evidence="1 2">G0235</strain>
    </source>
</reference>
<dbReference type="EMBL" id="RJTW01000002">
    <property type="protein sequence ID" value="ROH96442.1"/>
    <property type="molecule type" value="Genomic_DNA"/>
</dbReference>
<comment type="caution">
    <text evidence="1">The sequence shown here is derived from an EMBL/GenBank/DDBJ whole genome shotgun (WGS) entry which is preliminary data.</text>
</comment>